<comment type="caution">
    <text evidence="1">The sequence shown here is derived from an EMBL/GenBank/DDBJ whole genome shotgun (WGS) entry which is preliminary data.</text>
</comment>
<dbReference type="AlphaFoldDB" id="A0A1Y2K8I0"/>
<evidence type="ECO:0000313" key="2">
    <source>
        <dbReference type="Proteomes" id="UP000194003"/>
    </source>
</evidence>
<dbReference type="STRING" id="1434232.MAIT1_00326"/>
<reference evidence="1 2" key="1">
    <citation type="journal article" date="2016" name="BMC Genomics">
        <title>Combined genomic and structural analyses of a cultured magnetotactic bacterium reveals its niche adaptation to a dynamic environment.</title>
        <authorList>
            <person name="Araujo A.C."/>
            <person name="Morillo V."/>
            <person name="Cypriano J."/>
            <person name="Teixeira L.C."/>
            <person name="Leao P."/>
            <person name="Lyra S."/>
            <person name="Almeida L.G."/>
            <person name="Bazylinski D.A."/>
            <person name="Vasconcellos A.T."/>
            <person name="Abreu F."/>
            <person name="Lins U."/>
        </authorList>
    </citation>
    <scope>NUCLEOTIDE SEQUENCE [LARGE SCALE GENOMIC DNA]</scope>
    <source>
        <strain evidence="1 2">IT-1</strain>
    </source>
</reference>
<dbReference type="Proteomes" id="UP000194003">
    <property type="component" value="Unassembled WGS sequence"/>
</dbReference>
<dbReference type="RefSeq" id="WP_085440519.1">
    <property type="nucleotide sequence ID" value="NZ_LVJN01000015.1"/>
</dbReference>
<gene>
    <name evidence="1" type="ORF">MAIT1_00326</name>
</gene>
<accession>A0A1Y2K8I0</accession>
<dbReference type="EMBL" id="LVJN01000015">
    <property type="protein sequence ID" value="OSM06807.1"/>
    <property type="molecule type" value="Genomic_DNA"/>
</dbReference>
<protein>
    <recommendedName>
        <fullName evidence="3">DUF4928 domain-containing protein</fullName>
    </recommendedName>
</protein>
<evidence type="ECO:0000313" key="1">
    <source>
        <dbReference type="EMBL" id="OSM06807.1"/>
    </source>
</evidence>
<dbReference type="Pfam" id="PF16280">
    <property type="entry name" value="DUF4928"/>
    <property type="match status" value="1"/>
</dbReference>
<evidence type="ECO:0008006" key="3">
    <source>
        <dbReference type="Google" id="ProtNLM"/>
    </source>
</evidence>
<dbReference type="OrthoDB" id="4351134at2"/>
<keyword evidence="2" id="KW-1185">Reference proteome</keyword>
<proteinExistence type="predicted"/>
<dbReference type="InterPro" id="IPR032564">
    <property type="entry name" value="DUF4928"/>
</dbReference>
<name>A0A1Y2K8I0_9PROT</name>
<sequence length="308" mass="32921">MSDALHAALTQFAQEKRFRGKGPLALALVVTQHARKLGLPLDPEALKTDGGGQVLGLGRGAVQAILARHDITRVLAAEGGRTSRGSLGRMLDYVQFLNSLPAPDLDAVEAFWIARVREFFAGKPFKLRMDPAQSLRAWVAGLLEQARARQKESGGTHYLGAVLQHLTGAIIASHLPDPESLHHHSFSTSDAQSGRAGDFLIGGIAIHVTTTPSEAVMARCRENCDAGLRPLLITLPEKLALAEGLADNAALRQRLDIWDIEQFCAICVTLLSGFNAASAAASVTQIASRYNAIIDAVETDPSLKIDVA</sequence>
<organism evidence="1 2">
    <name type="scientific">Magnetofaba australis IT-1</name>
    <dbReference type="NCBI Taxonomy" id="1434232"/>
    <lineage>
        <taxon>Bacteria</taxon>
        <taxon>Pseudomonadati</taxon>
        <taxon>Pseudomonadota</taxon>
        <taxon>Magnetococcia</taxon>
        <taxon>Magnetococcales</taxon>
        <taxon>Magnetococcaceae</taxon>
        <taxon>Magnetofaba</taxon>
    </lineage>
</organism>